<dbReference type="PANTHER" id="PTHR23531">
    <property type="entry name" value="QUINOLENE RESISTANCE PROTEIN NORA"/>
    <property type="match status" value="1"/>
</dbReference>
<comment type="caution">
    <text evidence="8">The sequence shown here is derived from an EMBL/GenBank/DDBJ whole genome shotgun (WGS) entry which is preliminary data.</text>
</comment>
<gene>
    <name evidence="8" type="ORF">JOC58_003055</name>
</gene>
<keyword evidence="4 6" id="KW-1133">Transmembrane helix</keyword>
<dbReference type="PROSITE" id="PS50850">
    <property type="entry name" value="MFS"/>
    <property type="match status" value="1"/>
</dbReference>
<dbReference type="Proteomes" id="UP001185028">
    <property type="component" value="Unassembled WGS sequence"/>
</dbReference>
<feature type="transmembrane region" description="Helical" evidence="6">
    <location>
        <begin position="118"/>
        <end position="141"/>
    </location>
</feature>
<evidence type="ECO:0000256" key="2">
    <source>
        <dbReference type="ARBA" id="ARBA00022448"/>
    </source>
</evidence>
<dbReference type="Gene3D" id="1.20.1250.20">
    <property type="entry name" value="MFS general substrate transporter like domains"/>
    <property type="match status" value="1"/>
</dbReference>
<organism evidence="8 9">
    <name type="scientific">Paenibacillus hunanensis</name>
    <dbReference type="NCBI Taxonomy" id="539262"/>
    <lineage>
        <taxon>Bacteria</taxon>
        <taxon>Bacillati</taxon>
        <taxon>Bacillota</taxon>
        <taxon>Bacilli</taxon>
        <taxon>Bacillales</taxon>
        <taxon>Paenibacillaceae</taxon>
        <taxon>Paenibacillus</taxon>
    </lineage>
</organism>
<dbReference type="EMBL" id="JAVDQH010000012">
    <property type="protein sequence ID" value="MDR6245156.1"/>
    <property type="molecule type" value="Genomic_DNA"/>
</dbReference>
<dbReference type="InterPro" id="IPR052714">
    <property type="entry name" value="MFS_Exporter"/>
</dbReference>
<feature type="transmembrane region" description="Helical" evidence="6">
    <location>
        <begin position="431"/>
        <end position="451"/>
    </location>
</feature>
<keyword evidence="3 6" id="KW-0812">Transmembrane</keyword>
<evidence type="ECO:0000259" key="7">
    <source>
        <dbReference type="PROSITE" id="PS50850"/>
    </source>
</evidence>
<dbReference type="CDD" id="cd17489">
    <property type="entry name" value="MFS_YfcJ_like"/>
    <property type="match status" value="1"/>
</dbReference>
<feature type="transmembrane region" description="Helical" evidence="6">
    <location>
        <begin position="341"/>
        <end position="360"/>
    </location>
</feature>
<keyword evidence="9" id="KW-1185">Reference proteome</keyword>
<feature type="transmembrane region" description="Helical" evidence="6">
    <location>
        <begin position="366"/>
        <end position="383"/>
    </location>
</feature>
<feature type="domain" description="Major facilitator superfamily (MFS) profile" evidence="7">
    <location>
        <begin position="28"/>
        <end position="458"/>
    </location>
</feature>
<dbReference type="RefSeq" id="WP_229685852.1">
    <property type="nucleotide sequence ID" value="NZ_BMMB01000007.1"/>
</dbReference>
<feature type="transmembrane region" description="Helical" evidence="6">
    <location>
        <begin position="404"/>
        <end position="425"/>
    </location>
</feature>
<proteinExistence type="predicted"/>
<accession>A0ABU1J0X5</accession>
<evidence type="ECO:0000256" key="6">
    <source>
        <dbReference type="SAM" id="Phobius"/>
    </source>
</evidence>
<reference evidence="8 9" key="1">
    <citation type="submission" date="2023-07" db="EMBL/GenBank/DDBJ databases">
        <title>Genomic Encyclopedia of Type Strains, Phase IV (KMG-IV): sequencing the most valuable type-strain genomes for metagenomic binning, comparative biology and taxonomic classification.</title>
        <authorList>
            <person name="Goeker M."/>
        </authorList>
    </citation>
    <scope>NUCLEOTIDE SEQUENCE [LARGE SCALE GENOMIC DNA]</scope>
    <source>
        <strain evidence="8 9">DSM 22170</strain>
    </source>
</reference>
<feature type="transmembrane region" description="Helical" evidence="6">
    <location>
        <begin position="309"/>
        <end position="329"/>
    </location>
</feature>
<feature type="transmembrane region" description="Helical" evidence="6">
    <location>
        <begin position="29"/>
        <end position="51"/>
    </location>
</feature>
<feature type="transmembrane region" description="Helical" evidence="6">
    <location>
        <begin position="63"/>
        <end position="82"/>
    </location>
</feature>
<evidence type="ECO:0000313" key="8">
    <source>
        <dbReference type="EMBL" id="MDR6245156.1"/>
    </source>
</evidence>
<evidence type="ECO:0000256" key="1">
    <source>
        <dbReference type="ARBA" id="ARBA00004651"/>
    </source>
</evidence>
<sequence length="469" mass="50732">MEQTKTAIPSQEADGAVKGPVARLWTKEFLVLTACNLLVFLNLHMILSSLPLYMREHFNAGDFYVSLCTSLMALSAIVSRLFSAKALELGKRNIILFGGLAIALLGTVGYYFSASIIALLVMRVIFGFGFGMYSTTFPTMVSDIIPRNRMGEGMGYFGLSTTISMSMGPLIGMWIEKQYGFTPLVVLGSLFIMILFPLAYSLISGKHRAKETDHSQMQRKSIVSTQQSTIQADSQASANPAAMAASQHDSAVQAAQSIHAASAQASTTSRQTSSFERKLLLPSLLNFLMSVTYGGLVSFIALFGSEAHIANPGYFFLFNALAVILIRPFSGKLYDRFGPKALLVPGAILLIAGLLLLSMAHSTLGLLASALCYGLGWGALQPTMQTWMIQVVNPHQRGMANGMFLNSLDLGVALGAMILGTIASATSYTSMYRYSVIFIVLYIVIGAIYMVRAKKTPAQQSPSIHIKVD</sequence>
<dbReference type="InterPro" id="IPR036259">
    <property type="entry name" value="MFS_trans_sf"/>
</dbReference>
<feature type="transmembrane region" description="Helical" evidence="6">
    <location>
        <begin position="279"/>
        <end position="303"/>
    </location>
</feature>
<keyword evidence="2" id="KW-0813">Transport</keyword>
<dbReference type="Pfam" id="PF07690">
    <property type="entry name" value="MFS_1"/>
    <property type="match status" value="1"/>
</dbReference>
<feature type="transmembrane region" description="Helical" evidence="6">
    <location>
        <begin position="153"/>
        <end position="175"/>
    </location>
</feature>
<evidence type="ECO:0000256" key="5">
    <source>
        <dbReference type="ARBA" id="ARBA00023136"/>
    </source>
</evidence>
<protein>
    <submittedName>
        <fullName evidence="8">MFS family permease</fullName>
    </submittedName>
</protein>
<evidence type="ECO:0000256" key="4">
    <source>
        <dbReference type="ARBA" id="ARBA00022989"/>
    </source>
</evidence>
<evidence type="ECO:0000313" key="9">
    <source>
        <dbReference type="Proteomes" id="UP001185028"/>
    </source>
</evidence>
<dbReference type="InterPro" id="IPR020846">
    <property type="entry name" value="MFS_dom"/>
</dbReference>
<feature type="transmembrane region" description="Helical" evidence="6">
    <location>
        <begin position="94"/>
        <end position="112"/>
    </location>
</feature>
<dbReference type="InterPro" id="IPR011701">
    <property type="entry name" value="MFS"/>
</dbReference>
<name>A0ABU1J0X5_9BACL</name>
<dbReference type="SUPFAM" id="SSF103473">
    <property type="entry name" value="MFS general substrate transporter"/>
    <property type="match status" value="1"/>
</dbReference>
<evidence type="ECO:0000256" key="3">
    <source>
        <dbReference type="ARBA" id="ARBA00022692"/>
    </source>
</evidence>
<dbReference type="PANTHER" id="PTHR23531:SF2">
    <property type="entry name" value="PERMEASE"/>
    <property type="match status" value="1"/>
</dbReference>
<keyword evidence="5 6" id="KW-0472">Membrane</keyword>
<comment type="subcellular location">
    <subcellularLocation>
        <location evidence="1">Cell membrane</location>
        <topology evidence="1">Multi-pass membrane protein</topology>
    </subcellularLocation>
</comment>
<feature type="transmembrane region" description="Helical" evidence="6">
    <location>
        <begin position="181"/>
        <end position="203"/>
    </location>
</feature>